<gene>
    <name evidence="3" type="ORF">MICPUCDRAFT_39156</name>
</gene>
<dbReference type="CDD" id="cd09487">
    <property type="entry name" value="SAM_superfamily"/>
    <property type="match status" value="1"/>
</dbReference>
<dbReference type="InterPro" id="IPR042293">
    <property type="entry name" value="ARID4"/>
</dbReference>
<dbReference type="InterPro" id="IPR013761">
    <property type="entry name" value="SAM/pointed_sf"/>
</dbReference>
<feature type="compositionally biased region" description="Gly residues" evidence="1">
    <location>
        <begin position="603"/>
        <end position="618"/>
    </location>
</feature>
<evidence type="ECO:0000313" key="3">
    <source>
        <dbReference type="EMBL" id="EEH57934.1"/>
    </source>
</evidence>
<dbReference type="STRING" id="564608.C1MPN2"/>
<feature type="compositionally biased region" description="Basic residues" evidence="1">
    <location>
        <begin position="237"/>
        <end position="257"/>
    </location>
</feature>
<dbReference type="eggNOG" id="ENOG502QQP4">
    <property type="taxonomic scope" value="Eukaryota"/>
</dbReference>
<dbReference type="AlphaFoldDB" id="C1MPN2"/>
<dbReference type="OMA" id="KLNWTRD"/>
<keyword evidence="4" id="KW-1185">Reference proteome</keyword>
<feature type="compositionally biased region" description="Low complexity" evidence="1">
    <location>
        <begin position="847"/>
        <end position="861"/>
    </location>
</feature>
<dbReference type="SMART" id="SM01014">
    <property type="entry name" value="ARID"/>
    <property type="match status" value="1"/>
</dbReference>
<dbReference type="InterPro" id="IPR036431">
    <property type="entry name" value="ARID_dom_sf"/>
</dbReference>
<feature type="compositionally biased region" description="Low complexity" evidence="1">
    <location>
        <begin position="407"/>
        <end position="424"/>
    </location>
</feature>
<dbReference type="SUPFAM" id="SSF46774">
    <property type="entry name" value="ARID-like"/>
    <property type="match status" value="1"/>
</dbReference>
<dbReference type="Proteomes" id="UP000001876">
    <property type="component" value="Unassembled WGS sequence"/>
</dbReference>
<dbReference type="Pfam" id="PF01388">
    <property type="entry name" value="ARID"/>
    <property type="match status" value="1"/>
</dbReference>
<name>C1MPN2_MICPC</name>
<feature type="compositionally biased region" description="Pro residues" evidence="1">
    <location>
        <begin position="837"/>
        <end position="846"/>
    </location>
</feature>
<reference evidence="3 4" key="1">
    <citation type="journal article" date="2009" name="Science">
        <title>Green evolution and dynamic adaptations revealed by genomes of the marine picoeukaryotes Micromonas.</title>
        <authorList>
            <person name="Worden A.Z."/>
            <person name="Lee J.H."/>
            <person name="Mock T."/>
            <person name="Rouze P."/>
            <person name="Simmons M.P."/>
            <person name="Aerts A.L."/>
            <person name="Allen A.E."/>
            <person name="Cuvelier M.L."/>
            <person name="Derelle E."/>
            <person name="Everett M.V."/>
            <person name="Foulon E."/>
            <person name="Grimwood J."/>
            <person name="Gundlach H."/>
            <person name="Henrissat B."/>
            <person name="Napoli C."/>
            <person name="McDonald S.M."/>
            <person name="Parker M.S."/>
            <person name="Rombauts S."/>
            <person name="Salamov A."/>
            <person name="Von Dassow P."/>
            <person name="Badger J.H."/>
            <person name="Coutinho P.M."/>
            <person name="Demir E."/>
            <person name="Dubchak I."/>
            <person name="Gentemann C."/>
            <person name="Eikrem W."/>
            <person name="Gready J.E."/>
            <person name="John U."/>
            <person name="Lanier W."/>
            <person name="Lindquist E.A."/>
            <person name="Lucas S."/>
            <person name="Mayer K.F."/>
            <person name="Moreau H."/>
            <person name="Not F."/>
            <person name="Otillar R."/>
            <person name="Panaud O."/>
            <person name="Pangilinan J."/>
            <person name="Paulsen I."/>
            <person name="Piegu B."/>
            <person name="Poliakov A."/>
            <person name="Robbens S."/>
            <person name="Schmutz J."/>
            <person name="Toulza E."/>
            <person name="Wyss T."/>
            <person name="Zelensky A."/>
            <person name="Zhou K."/>
            <person name="Armbrust E.V."/>
            <person name="Bhattacharya D."/>
            <person name="Goodenough U.W."/>
            <person name="Van de Peer Y."/>
            <person name="Grigoriev I.V."/>
        </authorList>
    </citation>
    <scope>NUCLEOTIDE SEQUENCE [LARGE SCALE GENOMIC DNA]</scope>
    <source>
        <strain evidence="3 4">CCMP1545</strain>
    </source>
</reference>
<evidence type="ECO:0000313" key="4">
    <source>
        <dbReference type="Proteomes" id="UP000001876"/>
    </source>
</evidence>
<feature type="compositionally biased region" description="Low complexity" evidence="1">
    <location>
        <begin position="1148"/>
        <end position="1158"/>
    </location>
</feature>
<feature type="compositionally biased region" description="Low complexity" evidence="1">
    <location>
        <begin position="1168"/>
        <end position="1182"/>
    </location>
</feature>
<dbReference type="CDD" id="cd16100">
    <property type="entry name" value="ARID"/>
    <property type="match status" value="1"/>
</dbReference>
<proteinExistence type="predicted"/>
<feature type="compositionally biased region" description="Basic and acidic residues" evidence="1">
    <location>
        <begin position="639"/>
        <end position="648"/>
    </location>
</feature>
<feature type="compositionally biased region" description="Low complexity" evidence="1">
    <location>
        <begin position="260"/>
        <end position="274"/>
    </location>
</feature>
<feature type="compositionally biased region" description="Acidic residues" evidence="1">
    <location>
        <begin position="455"/>
        <end position="464"/>
    </location>
</feature>
<dbReference type="PANTHER" id="PTHR46694">
    <property type="entry name" value="AT-RICH INTERACTIVE DOMAIN-CONTAINING PROTEIN 4"/>
    <property type="match status" value="1"/>
</dbReference>
<dbReference type="SUPFAM" id="SSF47769">
    <property type="entry name" value="SAM/Pointed domain"/>
    <property type="match status" value="1"/>
</dbReference>
<sequence>MTREDAKRKPLAEVSEDEFLEDLIAFLQANGGEKLAPPGCGTSPARILLDDEISLECFLPAPARDRARRARVVRARGHVATAAPTTYKFLSNENEARPLTIDPILLSRRPIADANTFPTRTLNGAKLDLFGLYRAVVSRGGFPSSKGGVNGGGGGDKREKLNWTRDVFPCLSNYTENHRATSVGHDLITHYQNYLCEYELANPEDVVTSAADPTSLSFRTDPRPPAVSVSAEGGGRGRGRPRGSGRGRGRGRGRGGRGRSAGASAGASRAAGRAGKIRVPTYAPSDFAVGCTGPSLSIPVLGAFQLQLTPFNSTPTFARIDRAWYTGVIEDQQSSAPEGAEEGAEEGAAAAAAVVLSKVVYDDGDVEILDLVGGAEKVVLVARADGAPTGDGDRDYLSDSDDDDDGAAAAGGAPLSRRASARAGNDAGLPLSRRAEAKEAAAREARRARLGGGGDADDDDDDGDGGGGGPRRAPGAPGPSLAAVRARDDADAIRAGLRRNPARAAAVAAFGGDDDDLPPPSDERVGAVLEAMKSNDVARVLSELPFAHEESSEVYKLGYAMGARRAIAVCAAVVAAAAARAGAGAGEAAADAATAKKRKLSGGRAGGGDESGGAGAGAGASPPPSGGGRVRKKSARAAAWEEDKEKAAAKAKAAAGEEKKTDGSPGGDEEAEVKDEAAKKRADDVAEADVKLGAALASRAKRPHGAWEDALSAAARDPALTAVLARVERVLEKETFDPDVGDSDDDDADADGWTRGIDAGAVADKTREGINANVVRGVLGVTAAFETARGWRGSAAAIAASKAIFAPPAPAPAPGAAVGAPPSASRPSPNTPKNTPNDPPPNPKPPSRASALDPAALAAKAANAPPAAKAAAAASMGAKIEPPPTGVVSAAGGEHVAAAYEEAAAKRLAAEAELARIADPVKLAFVQDDATKPKPTTTAGRLIKAANNAKARAERVAAGGGTFRSRGASGGQYGGGGGGAGRGPGRLPSAAAAAVAKRVKPTDPAKAAFMEQTGPSGLGAKAFEFRPPLAPTATAAAAEAFERAAAAAGGGDDADAMDCALSLDGDDGVTRWLTRRGWGEYAAGFASYGVTMETLPGLSMQDMENMPAFMSPEMRAKVHAAAVAVGTKRGGAGAGTAGAKSPPKRKATATATATAAKSAAEKDGAKVASPSRSRKSPSASPAKRQRGSESRSIHSGLSG</sequence>
<accession>C1MPN2</accession>
<feature type="compositionally biased region" description="Basic and acidic residues" evidence="1">
    <location>
        <begin position="433"/>
        <end position="447"/>
    </location>
</feature>
<organism evidence="4">
    <name type="scientific">Micromonas pusilla (strain CCMP1545)</name>
    <name type="common">Picoplanktonic green alga</name>
    <dbReference type="NCBI Taxonomy" id="564608"/>
    <lineage>
        <taxon>Eukaryota</taxon>
        <taxon>Viridiplantae</taxon>
        <taxon>Chlorophyta</taxon>
        <taxon>Mamiellophyceae</taxon>
        <taxon>Mamiellales</taxon>
        <taxon>Mamiellaceae</taxon>
        <taxon>Micromonas</taxon>
    </lineage>
</organism>
<feature type="compositionally biased region" description="Gly residues" evidence="1">
    <location>
        <begin position="958"/>
        <end position="984"/>
    </location>
</feature>
<feature type="region of interest" description="Disordered" evidence="1">
    <location>
        <begin position="385"/>
        <end position="482"/>
    </location>
</feature>
<feature type="region of interest" description="Disordered" evidence="1">
    <location>
        <begin position="810"/>
        <end position="861"/>
    </location>
</feature>
<feature type="region of interest" description="Disordered" evidence="1">
    <location>
        <begin position="1129"/>
        <end position="1199"/>
    </location>
</feature>
<protein>
    <submittedName>
        <fullName evidence="3">Predicted protein</fullName>
    </submittedName>
</protein>
<dbReference type="KEGG" id="mpp:MICPUCDRAFT_39156"/>
<dbReference type="RefSeq" id="XP_003057983.1">
    <property type="nucleotide sequence ID" value="XM_003057937.1"/>
</dbReference>
<feature type="domain" description="ARID" evidence="2">
    <location>
        <begin position="91"/>
        <end position="203"/>
    </location>
</feature>
<evidence type="ECO:0000259" key="2">
    <source>
        <dbReference type="PROSITE" id="PS51011"/>
    </source>
</evidence>
<feature type="compositionally biased region" description="Low complexity" evidence="1">
    <location>
        <begin position="814"/>
        <end position="836"/>
    </location>
</feature>
<dbReference type="EMBL" id="GG663738">
    <property type="protein sequence ID" value="EEH57934.1"/>
    <property type="molecule type" value="Genomic_DNA"/>
</dbReference>
<dbReference type="PROSITE" id="PS51011">
    <property type="entry name" value="ARID"/>
    <property type="match status" value="1"/>
</dbReference>
<dbReference type="OrthoDB" id="498995at2759"/>
<evidence type="ECO:0000256" key="1">
    <source>
        <dbReference type="SAM" id="MobiDB-lite"/>
    </source>
</evidence>
<feature type="region of interest" description="Disordered" evidence="1">
    <location>
        <begin position="211"/>
        <end position="274"/>
    </location>
</feature>
<dbReference type="PANTHER" id="PTHR46694:SF1">
    <property type="entry name" value="AT-RICH INTERACTIVE DOMAIN-CONTAINING PROTEIN 4"/>
    <property type="match status" value="1"/>
</dbReference>
<feature type="region of interest" description="Disordered" evidence="1">
    <location>
        <begin position="958"/>
        <end position="987"/>
    </location>
</feature>
<dbReference type="GO" id="GO:0003677">
    <property type="term" value="F:DNA binding"/>
    <property type="evidence" value="ECO:0007669"/>
    <property type="project" value="InterPro"/>
</dbReference>
<dbReference type="Gene3D" id="1.10.150.60">
    <property type="entry name" value="ARID DNA-binding domain"/>
    <property type="match status" value="1"/>
</dbReference>
<dbReference type="InterPro" id="IPR001606">
    <property type="entry name" value="ARID_dom"/>
</dbReference>
<feature type="region of interest" description="Disordered" evidence="1">
    <location>
        <begin position="598"/>
        <end position="682"/>
    </location>
</feature>
<dbReference type="GeneID" id="9683421"/>